<evidence type="ECO:0000256" key="1">
    <source>
        <dbReference type="SAM" id="MobiDB-lite"/>
    </source>
</evidence>
<reference evidence="2 3" key="1">
    <citation type="journal article" date="2023" name="Hortic Res">
        <title>Pangenome of water caltrop reveals structural variations and asymmetric subgenome divergence after allopolyploidization.</title>
        <authorList>
            <person name="Zhang X."/>
            <person name="Chen Y."/>
            <person name="Wang L."/>
            <person name="Yuan Y."/>
            <person name="Fang M."/>
            <person name="Shi L."/>
            <person name="Lu R."/>
            <person name="Comes H.P."/>
            <person name="Ma Y."/>
            <person name="Chen Y."/>
            <person name="Huang G."/>
            <person name="Zhou Y."/>
            <person name="Zheng Z."/>
            <person name="Qiu Y."/>
        </authorList>
    </citation>
    <scope>NUCLEOTIDE SEQUENCE [LARGE SCALE GENOMIC DNA]</scope>
    <source>
        <tissue evidence="2">Roots</tissue>
    </source>
</reference>
<dbReference type="EMBL" id="JAXIOK010000022">
    <property type="protein sequence ID" value="KAK4744863.1"/>
    <property type="molecule type" value="Genomic_DNA"/>
</dbReference>
<keyword evidence="3" id="KW-1185">Reference proteome</keyword>
<gene>
    <name evidence="2" type="ORF">SAY87_011175</name>
</gene>
<feature type="region of interest" description="Disordered" evidence="1">
    <location>
        <begin position="51"/>
        <end position="95"/>
    </location>
</feature>
<organism evidence="2 3">
    <name type="scientific">Trapa incisa</name>
    <dbReference type="NCBI Taxonomy" id="236973"/>
    <lineage>
        <taxon>Eukaryota</taxon>
        <taxon>Viridiplantae</taxon>
        <taxon>Streptophyta</taxon>
        <taxon>Embryophyta</taxon>
        <taxon>Tracheophyta</taxon>
        <taxon>Spermatophyta</taxon>
        <taxon>Magnoliopsida</taxon>
        <taxon>eudicotyledons</taxon>
        <taxon>Gunneridae</taxon>
        <taxon>Pentapetalae</taxon>
        <taxon>rosids</taxon>
        <taxon>malvids</taxon>
        <taxon>Myrtales</taxon>
        <taxon>Lythraceae</taxon>
        <taxon>Trapa</taxon>
    </lineage>
</organism>
<comment type="caution">
    <text evidence="2">The sequence shown here is derived from an EMBL/GenBank/DDBJ whole genome shotgun (WGS) entry which is preliminary data.</text>
</comment>
<dbReference type="Proteomes" id="UP001345219">
    <property type="component" value="Chromosome 9"/>
</dbReference>
<evidence type="ECO:0000313" key="2">
    <source>
        <dbReference type="EMBL" id="KAK4744863.1"/>
    </source>
</evidence>
<evidence type="ECO:0000313" key="3">
    <source>
        <dbReference type="Proteomes" id="UP001345219"/>
    </source>
</evidence>
<name>A0AAN7JIZ8_9MYRT</name>
<sequence>MSSWMLRGDSARAFYPAGVAGLPEEAALPFEEGGGEPLLTVAEAEVIGELRRKSGGSAQERHAHALSDANRASSESSEHPLLTQLQQGGRALSDI</sequence>
<dbReference type="AlphaFoldDB" id="A0AAN7JIZ8"/>
<accession>A0AAN7JIZ8</accession>
<proteinExistence type="predicted"/>
<protein>
    <submittedName>
        <fullName evidence="2">Uncharacterized protein</fullName>
    </submittedName>
</protein>